<reference evidence="2" key="1">
    <citation type="submission" date="2014-11" db="EMBL/GenBank/DDBJ databases">
        <authorList>
            <person name="Otto D Thomas"/>
            <person name="Naeem Raeece"/>
        </authorList>
    </citation>
    <scope>NUCLEOTIDE SEQUENCE</scope>
</reference>
<feature type="signal peptide" evidence="1">
    <location>
        <begin position="1"/>
        <end position="17"/>
    </location>
</feature>
<accession>A0A0G4F5U3</accession>
<dbReference type="EMBL" id="CDMZ01000125">
    <property type="protein sequence ID" value="CEM07357.1"/>
    <property type="molecule type" value="Genomic_DNA"/>
</dbReference>
<organism evidence="2">
    <name type="scientific">Chromera velia CCMP2878</name>
    <dbReference type="NCBI Taxonomy" id="1169474"/>
    <lineage>
        <taxon>Eukaryota</taxon>
        <taxon>Sar</taxon>
        <taxon>Alveolata</taxon>
        <taxon>Colpodellida</taxon>
        <taxon>Chromeraceae</taxon>
        <taxon>Chromera</taxon>
    </lineage>
</organism>
<dbReference type="InterPro" id="IPR017853">
    <property type="entry name" value="GH"/>
</dbReference>
<dbReference type="SUPFAM" id="SSF51445">
    <property type="entry name" value="(Trans)glycosidases"/>
    <property type="match status" value="1"/>
</dbReference>
<evidence type="ECO:0000256" key="1">
    <source>
        <dbReference type="SAM" id="SignalP"/>
    </source>
</evidence>
<proteinExistence type="predicted"/>
<keyword evidence="1" id="KW-0732">Signal</keyword>
<protein>
    <recommendedName>
        <fullName evidence="3">Glycoside hydrolase family 42 N-terminal domain-containing protein</fullName>
    </recommendedName>
</protein>
<sequence length="597" mass="66795">MKYFSLFLCLFIVCVVGQGVRLLVPTWDEGRRETAIFPSYLISTNPLYRIDEGEGSSNISHTVYENMKSLPADYVRSLHWYPYPHLAVAELKPPVSDGETGKCESFWDFSLIDPIVEAVFGAVGNRPLIFCFATTPLWMWEGSKETEVPEDPNVQFREYKRGTKLRPGAVTKIADYFERVARWFALGGFFDECGEWHESGHHYPLAVWEVLNEPDIEHDLSPELYNEIYDAVVTRLAPLLPDTSFLGVSLSGHNRTDFISTFLDASKHQKRSSVEVEIPIQGFSTHQYVVAEGALPSVANSFFKQMDDFVDECKEIEKARERLQPSSEWFMGEVGCLPSWEKTGKQEGFWTLCAASYAYLFGQLSGLGSVSGLGMSQVISFPSDRLFPGSVEEATTTSMVDWQTGDGNVRFWVLKMMLEELPFGPKMTVPVLWGHPADLWGSQVESVDIGAGAVKERSVPVYACGYLISSQTDKETKTIKAAEIDSTTAQRKVLVVSKSPNRQKVLIVGAAGAVSRHFRETADERGCRGECLVSEKIPPAEPRLFESEKWIQQHRVGLLDLPPFGVVIVTLLEGRSGDGSSPRFGKWGIEEEILQYS</sequence>
<dbReference type="Gene3D" id="3.20.20.80">
    <property type="entry name" value="Glycosidases"/>
    <property type="match status" value="1"/>
</dbReference>
<dbReference type="VEuPathDB" id="CryptoDB:Cvel_15208"/>
<evidence type="ECO:0008006" key="3">
    <source>
        <dbReference type="Google" id="ProtNLM"/>
    </source>
</evidence>
<feature type="chain" id="PRO_5005188338" description="Glycoside hydrolase family 42 N-terminal domain-containing protein" evidence="1">
    <location>
        <begin position="18"/>
        <end position="597"/>
    </location>
</feature>
<dbReference type="AlphaFoldDB" id="A0A0G4F5U3"/>
<name>A0A0G4F5U3_9ALVE</name>
<gene>
    <name evidence="2" type="ORF">Cvel_15208</name>
</gene>
<evidence type="ECO:0000313" key="2">
    <source>
        <dbReference type="EMBL" id="CEM07357.1"/>
    </source>
</evidence>